<feature type="domain" description="HTH crp-type" evidence="14">
    <location>
        <begin position="157"/>
        <end position="230"/>
    </location>
</feature>
<dbReference type="CDD" id="cd00092">
    <property type="entry name" value="HTH_CRP"/>
    <property type="match status" value="1"/>
</dbReference>
<dbReference type="SMART" id="SM00419">
    <property type="entry name" value="HTH_CRP"/>
    <property type="match status" value="1"/>
</dbReference>
<evidence type="ECO:0000313" key="16">
    <source>
        <dbReference type="Proteomes" id="UP001528850"/>
    </source>
</evidence>
<evidence type="ECO:0000256" key="12">
    <source>
        <dbReference type="ARBA" id="ARBA00031697"/>
    </source>
</evidence>
<evidence type="ECO:0000256" key="7">
    <source>
        <dbReference type="ARBA" id="ARBA00023015"/>
    </source>
</evidence>
<evidence type="ECO:0000256" key="13">
    <source>
        <dbReference type="SAM" id="MobiDB-lite"/>
    </source>
</evidence>
<evidence type="ECO:0000256" key="2">
    <source>
        <dbReference type="ARBA" id="ARBA00011738"/>
    </source>
</evidence>
<comment type="subcellular location">
    <subcellularLocation>
        <location evidence="1">Cytoplasm</location>
    </subcellularLocation>
</comment>
<evidence type="ECO:0000256" key="1">
    <source>
        <dbReference type="ARBA" id="ARBA00004496"/>
    </source>
</evidence>
<keyword evidence="7" id="KW-0805">Transcription regulation</keyword>
<dbReference type="InterPro" id="IPR036388">
    <property type="entry name" value="WH-like_DNA-bd_sf"/>
</dbReference>
<evidence type="ECO:0000256" key="8">
    <source>
        <dbReference type="ARBA" id="ARBA00023026"/>
    </source>
</evidence>
<name>A0ABT6BCB9_9GAMM</name>
<keyword evidence="9" id="KW-0238">DNA-binding</keyword>
<accession>A0ABT6BCB9</accession>
<protein>
    <recommendedName>
        <fullName evidence="3">CRP-like protein Clp</fullName>
    </recommendedName>
    <alternativeName>
        <fullName evidence="12">Catabolite activation-like protein</fullName>
    </alternativeName>
</protein>
<evidence type="ECO:0000313" key="15">
    <source>
        <dbReference type="EMBL" id="MDF4025543.1"/>
    </source>
</evidence>
<keyword evidence="16" id="KW-1185">Reference proteome</keyword>
<dbReference type="PROSITE" id="PS00042">
    <property type="entry name" value="HTH_CRP_1"/>
    <property type="match status" value="1"/>
</dbReference>
<dbReference type="Proteomes" id="UP001528850">
    <property type="component" value="Unassembled WGS sequence"/>
</dbReference>
<sequence>MSHALSAAPRPPAWRPGSACNGSCRHASACEATRGGDPALLGVRGVVERVGPFSDGDRLVQPGSPHRGYFSVLSGMAKTTDANRVVAFHLPGELFALEPTRAQVHERSISAIGKTWFCRFPRDAMSDLCGDNDDIARHLAALRRREHRLLKASHDDGDALTRVSGFLFDLRCRRRHIEGESAFVPLPMSREDIGSYLGMSAATVTRMLGRLRAAGILTIRADGIDVSDEASLVPRQDSPGSKPSRSFIS</sequence>
<evidence type="ECO:0000259" key="14">
    <source>
        <dbReference type="PROSITE" id="PS51063"/>
    </source>
</evidence>
<dbReference type="SUPFAM" id="SSF51206">
    <property type="entry name" value="cAMP-binding domain-like"/>
    <property type="match status" value="1"/>
</dbReference>
<comment type="subunit">
    <text evidence="2">Homodimer.</text>
</comment>
<dbReference type="InterPro" id="IPR000595">
    <property type="entry name" value="cNMP-bd_dom"/>
</dbReference>
<dbReference type="RefSeq" id="WP_320550036.1">
    <property type="nucleotide sequence ID" value="NZ_JAQLOK010000001.1"/>
</dbReference>
<feature type="region of interest" description="Disordered" evidence="13">
    <location>
        <begin position="230"/>
        <end position="249"/>
    </location>
</feature>
<evidence type="ECO:0000256" key="10">
    <source>
        <dbReference type="ARBA" id="ARBA00023159"/>
    </source>
</evidence>
<gene>
    <name evidence="15" type="ORF">P3W24_11260</name>
</gene>
<dbReference type="Gene3D" id="2.60.120.10">
    <property type="entry name" value="Jelly Rolls"/>
    <property type="match status" value="1"/>
</dbReference>
<dbReference type="PRINTS" id="PR00034">
    <property type="entry name" value="HTHCRP"/>
</dbReference>
<evidence type="ECO:0000256" key="6">
    <source>
        <dbReference type="ARBA" id="ARBA00022636"/>
    </source>
</evidence>
<evidence type="ECO:0000256" key="4">
    <source>
        <dbReference type="ARBA" id="ARBA00022491"/>
    </source>
</evidence>
<keyword evidence="5" id="KW-0021">Allosteric enzyme</keyword>
<comment type="caution">
    <text evidence="15">The sequence shown here is derived from an EMBL/GenBank/DDBJ whole genome shotgun (WGS) entry which is preliminary data.</text>
</comment>
<dbReference type="InterPro" id="IPR018490">
    <property type="entry name" value="cNMP-bd_dom_sf"/>
</dbReference>
<organism evidence="15 16">
    <name type="scientific">Luteibacter sahnii</name>
    <dbReference type="NCBI Taxonomy" id="3021977"/>
    <lineage>
        <taxon>Bacteria</taxon>
        <taxon>Pseudomonadati</taxon>
        <taxon>Pseudomonadota</taxon>
        <taxon>Gammaproteobacteria</taxon>
        <taxon>Lysobacterales</taxon>
        <taxon>Rhodanobacteraceae</taxon>
        <taxon>Luteibacter</taxon>
    </lineage>
</organism>
<dbReference type="Pfam" id="PF00027">
    <property type="entry name" value="cNMP_binding"/>
    <property type="match status" value="1"/>
</dbReference>
<keyword evidence="4" id="KW-0678">Repressor</keyword>
<evidence type="ECO:0000256" key="9">
    <source>
        <dbReference type="ARBA" id="ARBA00023125"/>
    </source>
</evidence>
<dbReference type="InterPro" id="IPR036390">
    <property type="entry name" value="WH_DNA-bd_sf"/>
</dbReference>
<evidence type="ECO:0000256" key="5">
    <source>
        <dbReference type="ARBA" id="ARBA00022533"/>
    </source>
</evidence>
<evidence type="ECO:0000256" key="11">
    <source>
        <dbReference type="ARBA" id="ARBA00023163"/>
    </source>
</evidence>
<keyword evidence="6" id="KW-0973">c-di-GMP</keyword>
<keyword evidence="10" id="KW-0010">Activator</keyword>
<dbReference type="PROSITE" id="PS51063">
    <property type="entry name" value="HTH_CRP_2"/>
    <property type="match status" value="1"/>
</dbReference>
<evidence type="ECO:0000256" key="3">
    <source>
        <dbReference type="ARBA" id="ARBA00020769"/>
    </source>
</evidence>
<dbReference type="CDD" id="cd00038">
    <property type="entry name" value="CAP_ED"/>
    <property type="match status" value="1"/>
</dbReference>
<dbReference type="Pfam" id="PF13545">
    <property type="entry name" value="HTH_Crp_2"/>
    <property type="match status" value="1"/>
</dbReference>
<dbReference type="InterPro" id="IPR014710">
    <property type="entry name" value="RmlC-like_jellyroll"/>
</dbReference>
<feature type="compositionally biased region" description="Polar residues" evidence="13">
    <location>
        <begin position="238"/>
        <end position="249"/>
    </location>
</feature>
<dbReference type="InterPro" id="IPR012318">
    <property type="entry name" value="HTH_CRP"/>
</dbReference>
<proteinExistence type="predicted"/>
<dbReference type="Gene3D" id="1.10.10.10">
    <property type="entry name" value="Winged helix-like DNA-binding domain superfamily/Winged helix DNA-binding domain"/>
    <property type="match status" value="1"/>
</dbReference>
<dbReference type="SUPFAM" id="SSF46785">
    <property type="entry name" value="Winged helix' DNA-binding domain"/>
    <property type="match status" value="1"/>
</dbReference>
<keyword evidence="11" id="KW-0804">Transcription</keyword>
<dbReference type="InterPro" id="IPR018335">
    <property type="entry name" value="Tscrpt_reg_HTH_Crp-type_CS"/>
</dbReference>
<keyword evidence="8" id="KW-0843">Virulence</keyword>
<reference evidence="15 16" key="1">
    <citation type="journal article" date="2024" name="Curr. Microbiol.">
        <title>Luteibacter sahnii sp. nov., A Novel Yellow-Colored Xanthomonadin Pigment Producing Probiotic Bacterium from Healthy Rice Seed Microbiome.</title>
        <authorList>
            <person name="Jaiswal G."/>
            <person name="Rana R."/>
            <person name="Nayak P.K."/>
            <person name="Chouhan R."/>
            <person name="Gandhi S.G."/>
            <person name="Patel H.K."/>
            <person name="Patil P.B."/>
        </authorList>
    </citation>
    <scope>NUCLEOTIDE SEQUENCE [LARGE SCALE GENOMIC DNA]</scope>
    <source>
        <strain evidence="15 16">PPL201</strain>
    </source>
</reference>
<dbReference type="EMBL" id="JARJJS010000002">
    <property type="protein sequence ID" value="MDF4025543.1"/>
    <property type="molecule type" value="Genomic_DNA"/>
</dbReference>